<organism evidence="2 3">
    <name type="scientific">Metapseudomonas otitidis</name>
    <dbReference type="NCBI Taxonomy" id="319939"/>
    <lineage>
        <taxon>Bacteria</taxon>
        <taxon>Pseudomonadati</taxon>
        <taxon>Pseudomonadota</taxon>
        <taxon>Gammaproteobacteria</taxon>
        <taxon>Pseudomonadales</taxon>
        <taxon>Pseudomonadaceae</taxon>
        <taxon>Metapseudomonas</taxon>
    </lineage>
</organism>
<feature type="domain" description="ImpA N-terminal" evidence="1">
    <location>
        <begin position="14"/>
        <end position="136"/>
    </location>
</feature>
<dbReference type="NCBIfam" id="TIGR03363">
    <property type="entry name" value="VI_chp_8"/>
    <property type="match status" value="1"/>
</dbReference>
<dbReference type="RefSeq" id="WP_172433463.1">
    <property type="nucleotide sequence ID" value="NZ_AP022642.1"/>
</dbReference>
<dbReference type="GeneID" id="57397734"/>
<dbReference type="EMBL" id="AP022642">
    <property type="protein sequence ID" value="BCA28533.1"/>
    <property type="molecule type" value="Genomic_DNA"/>
</dbReference>
<sequence length="358" mass="39567">MSWQPTGPSLDDLLAPISDGDPCGENLRHAPEMDRLRQMRREDDPSLPEGVWQAELKRGDWSGVEALAGDLLCRRSKDLMLAAWLGEAWLMRHGLHGAAPALGLLAGLWARYPDDLHPRAEDDDRSWRVAPLEWVARRYNELLLTRCPMLGVVEGDLADVTLAHWQGLKQRQVQVGDSKAAKAAAEAARLEQSKLDEALRRLPAEQFVTLDAELGQALAELARLEHGCDEWLGELAPGFGPLRGVLDALHAFVHERLPYVPEVPPMPEPVSTPEHEAAPATAAVAALPAGAPSSREEAYRQLAQIADFLARTEPHSPVPYVIRRAVEWGHQPLSSLLDELLNADAESRRLWQLLGVLR</sequence>
<dbReference type="AlphaFoldDB" id="A0A679GDS6"/>
<evidence type="ECO:0000313" key="3">
    <source>
        <dbReference type="Proteomes" id="UP000501237"/>
    </source>
</evidence>
<gene>
    <name evidence="2" type="ORF">PtoMrB4_25100</name>
</gene>
<dbReference type="InterPro" id="IPR017740">
    <property type="entry name" value="TssA-like"/>
</dbReference>
<accession>A0A679GDS6</accession>
<dbReference type="PANTHER" id="PTHR37951:SF1">
    <property type="entry name" value="TYPE VI SECRETION SYSTEM COMPONENT TSSA1"/>
    <property type="match status" value="1"/>
</dbReference>
<dbReference type="InterPro" id="IPR010657">
    <property type="entry name" value="ImpA_N"/>
</dbReference>
<evidence type="ECO:0000313" key="2">
    <source>
        <dbReference type="EMBL" id="BCA28533.1"/>
    </source>
</evidence>
<reference evidence="2 3" key="1">
    <citation type="journal article" date="2020" name="Microbiol. Resour. Announc.">
        <title>Complete genome sequence of Pseudomonas otitidis strain MrB4, isolated from Lake Biwa in Japan.</title>
        <authorList>
            <person name="Miyazaki K."/>
            <person name="Hase E."/>
            <person name="Maruya T."/>
        </authorList>
    </citation>
    <scope>NUCLEOTIDE SEQUENCE [LARGE SCALE GENOMIC DNA]</scope>
    <source>
        <strain evidence="2 3">MrB4</strain>
    </source>
</reference>
<evidence type="ECO:0000259" key="1">
    <source>
        <dbReference type="Pfam" id="PF06812"/>
    </source>
</evidence>
<protein>
    <recommendedName>
        <fullName evidence="1">ImpA N-terminal domain-containing protein</fullName>
    </recommendedName>
</protein>
<dbReference type="Proteomes" id="UP000501237">
    <property type="component" value="Chromosome"/>
</dbReference>
<dbReference type="KEGG" id="poj:PtoMrB4_25100"/>
<name>A0A679GDS6_9GAMM</name>
<dbReference type="Pfam" id="PF06812">
    <property type="entry name" value="ImpA_N"/>
    <property type="match status" value="1"/>
</dbReference>
<dbReference type="PANTHER" id="PTHR37951">
    <property type="entry name" value="CYTOPLASMIC PROTEIN-RELATED"/>
    <property type="match status" value="1"/>
</dbReference>
<proteinExistence type="predicted"/>